<feature type="region of interest" description="Disordered" evidence="1">
    <location>
        <begin position="20"/>
        <end position="52"/>
    </location>
</feature>
<accession>A0AAV6KZU8</accession>
<evidence type="ECO:0000313" key="2">
    <source>
        <dbReference type="EMBL" id="KAG5558358.1"/>
    </source>
</evidence>
<reference evidence="2" key="1">
    <citation type="submission" date="2020-08" db="EMBL/GenBank/DDBJ databases">
        <title>Plant Genome Project.</title>
        <authorList>
            <person name="Zhang R.-G."/>
        </authorList>
    </citation>
    <scope>NUCLEOTIDE SEQUENCE</scope>
    <source>
        <strain evidence="2">WSP0</strain>
        <tissue evidence="2">Leaf</tissue>
    </source>
</reference>
<gene>
    <name evidence="2" type="ORF">RHGRI_008325</name>
</gene>
<dbReference type="AlphaFoldDB" id="A0AAV6KZU8"/>
<dbReference type="Gene3D" id="3.40.30.10">
    <property type="entry name" value="Glutaredoxin"/>
    <property type="match status" value="1"/>
</dbReference>
<evidence type="ECO:0000313" key="3">
    <source>
        <dbReference type="Proteomes" id="UP000823749"/>
    </source>
</evidence>
<sequence>MVRFIKNGILYNTEIKEGVTNIEEENTKSQDKDEEEEDDDNDDEEEDDKEAVVGSLVGHTCRRCTVCAELMQASKTTKRSSSGDRLEQDKWLLAMVQPTRELSSLVLNLEARAEADDAIAQGIRKSFITFEVDADTEDEDGRRVCLRYSLTLFPAIVVIEPST</sequence>
<dbReference type="Proteomes" id="UP000823749">
    <property type="component" value="Chromosome 3"/>
</dbReference>
<feature type="compositionally biased region" description="Acidic residues" evidence="1">
    <location>
        <begin position="32"/>
        <end position="49"/>
    </location>
</feature>
<evidence type="ECO:0000256" key="1">
    <source>
        <dbReference type="SAM" id="MobiDB-lite"/>
    </source>
</evidence>
<protein>
    <submittedName>
        <fullName evidence="2">Uncharacterized protein</fullName>
    </submittedName>
</protein>
<proteinExistence type="predicted"/>
<comment type="caution">
    <text evidence="2">The sequence shown here is derived from an EMBL/GenBank/DDBJ whole genome shotgun (WGS) entry which is preliminary data.</text>
</comment>
<organism evidence="2 3">
    <name type="scientific">Rhododendron griersonianum</name>
    <dbReference type="NCBI Taxonomy" id="479676"/>
    <lineage>
        <taxon>Eukaryota</taxon>
        <taxon>Viridiplantae</taxon>
        <taxon>Streptophyta</taxon>
        <taxon>Embryophyta</taxon>
        <taxon>Tracheophyta</taxon>
        <taxon>Spermatophyta</taxon>
        <taxon>Magnoliopsida</taxon>
        <taxon>eudicotyledons</taxon>
        <taxon>Gunneridae</taxon>
        <taxon>Pentapetalae</taxon>
        <taxon>asterids</taxon>
        <taxon>Ericales</taxon>
        <taxon>Ericaceae</taxon>
        <taxon>Ericoideae</taxon>
        <taxon>Rhodoreae</taxon>
        <taxon>Rhododendron</taxon>
    </lineage>
</organism>
<dbReference type="EMBL" id="JACTNZ010000003">
    <property type="protein sequence ID" value="KAG5558358.1"/>
    <property type="molecule type" value="Genomic_DNA"/>
</dbReference>
<name>A0AAV6KZU8_9ERIC</name>
<keyword evidence="3" id="KW-1185">Reference proteome</keyword>